<evidence type="ECO:0000313" key="2">
    <source>
        <dbReference type="EMBL" id="MBC9812053.1"/>
    </source>
</evidence>
<keyword evidence="2" id="KW-0547">Nucleotide-binding</keyword>
<protein>
    <submittedName>
        <fullName evidence="2">ATP-binding protein</fullName>
    </submittedName>
</protein>
<dbReference type="AlphaFoldDB" id="A0A8J6TZF4"/>
<organism evidence="2 3">
    <name type="scientific">Taishania pollutisoli</name>
    <dbReference type="NCBI Taxonomy" id="2766479"/>
    <lineage>
        <taxon>Bacteria</taxon>
        <taxon>Pseudomonadati</taxon>
        <taxon>Bacteroidota</taxon>
        <taxon>Flavobacteriia</taxon>
        <taxon>Flavobacteriales</taxon>
        <taxon>Crocinitomicaceae</taxon>
        <taxon>Taishania</taxon>
    </lineage>
</organism>
<feature type="domain" description="Schlafen AlbA-2" evidence="1">
    <location>
        <begin position="14"/>
        <end position="123"/>
    </location>
</feature>
<evidence type="ECO:0000313" key="3">
    <source>
        <dbReference type="Proteomes" id="UP000652681"/>
    </source>
</evidence>
<dbReference type="InterPro" id="IPR007421">
    <property type="entry name" value="Schlafen_AlbA_2_dom"/>
</dbReference>
<accession>A0A8J6TZF4</accession>
<dbReference type="Proteomes" id="UP000652681">
    <property type="component" value="Unassembled WGS sequence"/>
</dbReference>
<dbReference type="Pfam" id="PF04326">
    <property type="entry name" value="SLFN_AlbA_2"/>
    <property type="match status" value="1"/>
</dbReference>
<dbReference type="PANTHER" id="PTHR30595">
    <property type="entry name" value="GLPR-RELATED TRANSCRIPTIONAL REPRESSOR"/>
    <property type="match status" value="1"/>
</dbReference>
<dbReference type="GO" id="GO:0005524">
    <property type="term" value="F:ATP binding"/>
    <property type="evidence" value="ECO:0007669"/>
    <property type="project" value="UniProtKB-KW"/>
</dbReference>
<gene>
    <name evidence="2" type="ORF">H9Y05_06125</name>
</gene>
<dbReference type="InterPro" id="IPR038461">
    <property type="entry name" value="Schlafen_AlbA_2_dom_sf"/>
</dbReference>
<reference evidence="2" key="1">
    <citation type="submission" date="2020-09" db="EMBL/GenBank/DDBJ databases">
        <title>Taishania pollutisoli gen. nov., sp. nov., Isolated from Tetrabromobisphenol A-Contaminated Soil.</title>
        <authorList>
            <person name="Chen Q."/>
        </authorList>
    </citation>
    <scope>NUCLEOTIDE SEQUENCE</scope>
    <source>
        <strain evidence="2">CZZ-1</strain>
    </source>
</reference>
<dbReference type="PANTHER" id="PTHR30595:SF6">
    <property type="entry name" value="SCHLAFEN ALBA-2 DOMAIN-CONTAINING PROTEIN"/>
    <property type="match status" value="1"/>
</dbReference>
<sequence>MENALEARIHAGEGQQSEFLLNTEHLHEIADVLCAFANTEGGSVFIGVKKNGKVIGTEPSESYSTLMYITENLCKPVVPFEINVHQSTYKFVVEISVATSKNIHSSQDKEGNWNVVIRSDKTIFKINSVLKKYLEIVKNKVPAETEMTAEMNDLVDQLEAQQLSLTKLVKQTKIKREKLDYLLAQLIYSGKISYTFQGDSIFFSKAF</sequence>
<proteinExistence type="predicted"/>
<keyword evidence="2" id="KW-0067">ATP-binding</keyword>
<comment type="caution">
    <text evidence="2">The sequence shown here is derived from an EMBL/GenBank/DDBJ whole genome shotgun (WGS) entry which is preliminary data.</text>
</comment>
<evidence type="ECO:0000259" key="1">
    <source>
        <dbReference type="Pfam" id="PF04326"/>
    </source>
</evidence>
<dbReference type="Gene3D" id="3.30.950.30">
    <property type="entry name" value="Schlafen, AAA domain"/>
    <property type="match status" value="1"/>
</dbReference>
<dbReference type="EMBL" id="JACVEL010000003">
    <property type="protein sequence ID" value="MBC9812053.1"/>
    <property type="molecule type" value="Genomic_DNA"/>
</dbReference>
<keyword evidence="3" id="KW-1185">Reference proteome</keyword>
<name>A0A8J6TZF4_9FLAO</name>
<dbReference type="RefSeq" id="WP_163490194.1">
    <property type="nucleotide sequence ID" value="NZ_JACVEL010000003.1"/>
</dbReference>